<evidence type="ECO:0000313" key="1">
    <source>
        <dbReference type="EMBL" id="MQR48458.1"/>
    </source>
</evidence>
<reference evidence="1 2" key="1">
    <citation type="submission" date="2019-10" db="EMBL/GenBank/DDBJ databases">
        <title>Genetic environment of the oxa23 gene and comparative analysis of carbapenem resistant Acinetobacter baumannii isolates belonging to global clone 1, lineage 2 recovered in a burns hospital outbreak in 2012-2013.</title>
        <authorList>
            <person name="Douraghi M."/>
            <person name="Aris P."/>
            <person name="Kenyon J."/>
            <person name="Hamidian M."/>
        </authorList>
    </citation>
    <scope>NUCLEOTIDE SEQUENCE [LARGE SCALE GENOMIC DNA]</scope>
    <source>
        <strain evidence="1 2">ABS103</strain>
    </source>
</reference>
<evidence type="ECO:0000313" key="2">
    <source>
        <dbReference type="Proteomes" id="UP000461234"/>
    </source>
</evidence>
<dbReference type="RefSeq" id="WP_000107099.1">
    <property type="nucleotide sequence ID" value="NZ_CACRXQ010000007.1"/>
</dbReference>
<proteinExistence type="predicted"/>
<dbReference type="Proteomes" id="UP000461234">
    <property type="component" value="Unassembled WGS sequence"/>
</dbReference>
<protein>
    <recommendedName>
        <fullName evidence="3">DNA-binding protein</fullName>
    </recommendedName>
</protein>
<comment type="caution">
    <text evidence="1">The sequence shown here is derived from an EMBL/GenBank/DDBJ whole genome shotgun (WGS) entry which is preliminary data.</text>
</comment>
<accession>A0A7U4SMK3</accession>
<dbReference type="EMBL" id="WIOC01000003">
    <property type="protein sequence ID" value="MQR48458.1"/>
    <property type="molecule type" value="Genomic_DNA"/>
</dbReference>
<name>A0A7U4SMK3_ACIBA</name>
<gene>
    <name evidence="1" type="ORF">F2P40_03800</name>
</gene>
<evidence type="ECO:0008006" key="3">
    <source>
        <dbReference type="Google" id="ProtNLM"/>
    </source>
</evidence>
<sequence length="100" mass="11248">MSTQFQSQADFKQTSQVQSFYEPAMAVVNELMAVKKSNLKSKGYDENNAAITKEELRQSLMRRLRISHFMASQIVTSLSKSGHIREFGGYVAPKAVSNDK</sequence>
<organism evidence="1 2">
    <name type="scientific">Acinetobacter baumannii</name>
    <dbReference type="NCBI Taxonomy" id="470"/>
    <lineage>
        <taxon>Bacteria</taxon>
        <taxon>Pseudomonadati</taxon>
        <taxon>Pseudomonadota</taxon>
        <taxon>Gammaproteobacteria</taxon>
        <taxon>Moraxellales</taxon>
        <taxon>Moraxellaceae</taxon>
        <taxon>Acinetobacter</taxon>
        <taxon>Acinetobacter calcoaceticus/baumannii complex</taxon>
    </lineage>
</organism>
<dbReference type="AlphaFoldDB" id="A0A7U4SMK3"/>